<protein>
    <submittedName>
        <fullName evidence="1">Uncharacterized protein</fullName>
    </submittedName>
</protein>
<dbReference type="EMBL" id="VSRR010044708">
    <property type="protein sequence ID" value="MPC76972.1"/>
    <property type="molecule type" value="Genomic_DNA"/>
</dbReference>
<sequence length="65" mass="7049">MVPVIPLKTASALVYIEPQSHQAIRSPANRTLEPSGGPANRAIRSLANRATVSFAYVQHCYSFGH</sequence>
<dbReference type="AlphaFoldDB" id="A0A5B7HZW7"/>
<organism evidence="1 2">
    <name type="scientific">Portunus trituberculatus</name>
    <name type="common">Swimming crab</name>
    <name type="synonym">Neptunus trituberculatus</name>
    <dbReference type="NCBI Taxonomy" id="210409"/>
    <lineage>
        <taxon>Eukaryota</taxon>
        <taxon>Metazoa</taxon>
        <taxon>Ecdysozoa</taxon>
        <taxon>Arthropoda</taxon>
        <taxon>Crustacea</taxon>
        <taxon>Multicrustacea</taxon>
        <taxon>Malacostraca</taxon>
        <taxon>Eumalacostraca</taxon>
        <taxon>Eucarida</taxon>
        <taxon>Decapoda</taxon>
        <taxon>Pleocyemata</taxon>
        <taxon>Brachyura</taxon>
        <taxon>Eubrachyura</taxon>
        <taxon>Portunoidea</taxon>
        <taxon>Portunidae</taxon>
        <taxon>Portuninae</taxon>
        <taxon>Portunus</taxon>
    </lineage>
</organism>
<proteinExistence type="predicted"/>
<name>A0A5B7HZW7_PORTR</name>
<dbReference type="Proteomes" id="UP000324222">
    <property type="component" value="Unassembled WGS sequence"/>
</dbReference>
<evidence type="ECO:0000313" key="2">
    <source>
        <dbReference type="Proteomes" id="UP000324222"/>
    </source>
</evidence>
<reference evidence="1 2" key="1">
    <citation type="submission" date="2019-05" db="EMBL/GenBank/DDBJ databases">
        <title>Another draft genome of Portunus trituberculatus and its Hox gene families provides insights of decapod evolution.</title>
        <authorList>
            <person name="Jeong J.-H."/>
            <person name="Song I."/>
            <person name="Kim S."/>
            <person name="Choi T."/>
            <person name="Kim D."/>
            <person name="Ryu S."/>
            <person name="Kim W."/>
        </authorList>
    </citation>
    <scope>NUCLEOTIDE SEQUENCE [LARGE SCALE GENOMIC DNA]</scope>
    <source>
        <tissue evidence="1">Muscle</tissue>
    </source>
</reference>
<keyword evidence="2" id="KW-1185">Reference proteome</keyword>
<gene>
    <name evidence="1" type="ORF">E2C01_071409</name>
</gene>
<evidence type="ECO:0000313" key="1">
    <source>
        <dbReference type="EMBL" id="MPC76972.1"/>
    </source>
</evidence>
<comment type="caution">
    <text evidence="1">The sequence shown here is derived from an EMBL/GenBank/DDBJ whole genome shotgun (WGS) entry which is preliminary data.</text>
</comment>
<accession>A0A5B7HZW7</accession>